<dbReference type="AlphaFoldDB" id="A0A9X0MKL1"/>
<evidence type="ECO:0000313" key="2">
    <source>
        <dbReference type="EMBL" id="KXY51405.1"/>
    </source>
</evidence>
<dbReference type="EMBL" id="LOMO01000001">
    <property type="protein sequence ID" value="KXY51405.1"/>
    <property type="molecule type" value="Genomic_DNA"/>
</dbReference>
<reference evidence="2 3" key="1">
    <citation type="submission" date="2015-12" db="EMBL/GenBank/DDBJ databases">
        <title>Bacillus cereus Group isolate.</title>
        <authorList>
            <person name="Kovac J."/>
        </authorList>
    </citation>
    <scope>NUCLEOTIDE SEQUENCE [LARGE SCALE GENOMIC DNA]</scope>
    <source>
        <strain evidence="2 3">FSL K6-0073</strain>
    </source>
</reference>
<accession>A0A9X0MKL1</accession>
<keyword evidence="1" id="KW-1133">Transmembrane helix</keyword>
<dbReference type="RefSeq" id="WP_061662737.1">
    <property type="nucleotide sequence ID" value="NZ_LOMO01000001.1"/>
</dbReference>
<keyword evidence="1" id="KW-0472">Membrane</keyword>
<feature type="transmembrane region" description="Helical" evidence="1">
    <location>
        <begin position="34"/>
        <end position="54"/>
    </location>
</feature>
<sequence>MRNRSLTIIFILMSYVIISDRISNVARMIDSEFLQFVICSIGYVSWVGIGIFLYSRVKTMMSKEC</sequence>
<comment type="caution">
    <text evidence="2">The sequence shown here is derived from an EMBL/GenBank/DDBJ whole genome shotgun (WGS) entry which is preliminary data.</text>
</comment>
<gene>
    <name evidence="2" type="ORF">AT268_33565</name>
</gene>
<name>A0A9X0MKL1_BACCE</name>
<evidence type="ECO:0000256" key="1">
    <source>
        <dbReference type="SAM" id="Phobius"/>
    </source>
</evidence>
<protein>
    <submittedName>
        <fullName evidence="2">Uncharacterized protein</fullName>
    </submittedName>
</protein>
<dbReference type="Proteomes" id="UP000075476">
    <property type="component" value="Unassembled WGS sequence"/>
</dbReference>
<proteinExistence type="predicted"/>
<evidence type="ECO:0000313" key="3">
    <source>
        <dbReference type="Proteomes" id="UP000075476"/>
    </source>
</evidence>
<organism evidence="2 3">
    <name type="scientific">Bacillus cereus</name>
    <dbReference type="NCBI Taxonomy" id="1396"/>
    <lineage>
        <taxon>Bacteria</taxon>
        <taxon>Bacillati</taxon>
        <taxon>Bacillota</taxon>
        <taxon>Bacilli</taxon>
        <taxon>Bacillales</taxon>
        <taxon>Bacillaceae</taxon>
        <taxon>Bacillus</taxon>
        <taxon>Bacillus cereus group</taxon>
    </lineage>
</organism>
<keyword evidence="1" id="KW-0812">Transmembrane</keyword>